<feature type="domain" description="DUF4440" evidence="1">
    <location>
        <begin position="9"/>
        <end position="120"/>
    </location>
</feature>
<proteinExistence type="predicted"/>
<dbReference type="NCBIfam" id="TIGR02246">
    <property type="entry name" value="SgcJ/EcaC family oxidoreductase"/>
    <property type="match status" value="1"/>
</dbReference>
<dbReference type="EMBL" id="JBHTKJ010000073">
    <property type="protein sequence ID" value="MFD1040438.1"/>
    <property type="molecule type" value="Genomic_DNA"/>
</dbReference>
<reference evidence="3" key="1">
    <citation type="journal article" date="2019" name="Int. J. Syst. Evol. Microbiol.">
        <title>The Global Catalogue of Microorganisms (GCM) 10K type strain sequencing project: providing services to taxonomists for standard genome sequencing and annotation.</title>
        <authorList>
            <consortium name="The Broad Institute Genomics Platform"/>
            <consortium name="The Broad Institute Genome Sequencing Center for Infectious Disease"/>
            <person name="Wu L."/>
            <person name="Ma J."/>
        </authorList>
    </citation>
    <scope>NUCLEOTIDE SEQUENCE [LARGE SCALE GENOMIC DNA]</scope>
    <source>
        <strain evidence="3">CCUG 56754</strain>
    </source>
</reference>
<name>A0ABW3LRJ2_9BACI</name>
<evidence type="ECO:0000259" key="1">
    <source>
        <dbReference type="Pfam" id="PF14534"/>
    </source>
</evidence>
<dbReference type="InterPro" id="IPR032710">
    <property type="entry name" value="NTF2-like_dom_sf"/>
</dbReference>
<protein>
    <submittedName>
        <fullName evidence="2">SgcJ/EcaC family oxidoreductase</fullName>
    </submittedName>
</protein>
<sequence length="146" mass="16425">MKDLEAKKISGLYETLIDAWNKRDARKMAEQYTKTGESIGFDGSIMTGTGEITSQLNEIFSQHPTPPFNSRIKDIRFLGEDSAILRAIAGMIPPGKSELDPELNAHQTLVAVKENSEWKVELFQNTPAQYHGRPDLVERFTKELTS</sequence>
<dbReference type="SUPFAM" id="SSF54427">
    <property type="entry name" value="NTF2-like"/>
    <property type="match status" value="1"/>
</dbReference>
<evidence type="ECO:0000313" key="3">
    <source>
        <dbReference type="Proteomes" id="UP001597040"/>
    </source>
</evidence>
<evidence type="ECO:0000313" key="2">
    <source>
        <dbReference type="EMBL" id="MFD1040438.1"/>
    </source>
</evidence>
<dbReference type="RefSeq" id="WP_390364525.1">
    <property type="nucleotide sequence ID" value="NZ_JBHTKJ010000073.1"/>
</dbReference>
<dbReference type="Pfam" id="PF14534">
    <property type="entry name" value="DUF4440"/>
    <property type="match status" value="1"/>
</dbReference>
<organism evidence="2 3">
    <name type="scientific">Virgibacillus byunsanensis</name>
    <dbReference type="NCBI Taxonomy" id="570945"/>
    <lineage>
        <taxon>Bacteria</taxon>
        <taxon>Bacillati</taxon>
        <taxon>Bacillota</taxon>
        <taxon>Bacilli</taxon>
        <taxon>Bacillales</taxon>
        <taxon>Bacillaceae</taxon>
        <taxon>Virgibacillus</taxon>
    </lineage>
</organism>
<dbReference type="Proteomes" id="UP001597040">
    <property type="component" value="Unassembled WGS sequence"/>
</dbReference>
<accession>A0ABW3LRJ2</accession>
<dbReference type="InterPro" id="IPR011944">
    <property type="entry name" value="Steroid_delta5-4_isomerase"/>
</dbReference>
<comment type="caution">
    <text evidence="2">The sequence shown here is derived from an EMBL/GenBank/DDBJ whole genome shotgun (WGS) entry which is preliminary data.</text>
</comment>
<dbReference type="InterPro" id="IPR027843">
    <property type="entry name" value="DUF4440"/>
</dbReference>
<gene>
    <name evidence="2" type="ORF">ACFQ3N_18850</name>
</gene>
<dbReference type="Gene3D" id="3.10.450.50">
    <property type="match status" value="1"/>
</dbReference>
<keyword evidence="3" id="KW-1185">Reference proteome</keyword>